<feature type="transmembrane region" description="Helical" evidence="6">
    <location>
        <begin position="123"/>
        <end position="149"/>
    </location>
</feature>
<evidence type="ECO:0000256" key="3">
    <source>
        <dbReference type="ARBA" id="ARBA00022692"/>
    </source>
</evidence>
<dbReference type="Gene3D" id="1.20.1740.10">
    <property type="entry name" value="Amino acid/polyamine transporter I"/>
    <property type="match status" value="1"/>
</dbReference>
<dbReference type="Pfam" id="PF13520">
    <property type="entry name" value="AA_permease_2"/>
    <property type="match status" value="1"/>
</dbReference>
<name>A0A383VP82_TETOB</name>
<feature type="transmembrane region" description="Helical" evidence="6">
    <location>
        <begin position="436"/>
        <end position="457"/>
    </location>
</feature>
<reference evidence="8 9" key="1">
    <citation type="submission" date="2016-10" db="EMBL/GenBank/DDBJ databases">
        <authorList>
            <person name="Cai Z."/>
        </authorList>
    </citation>
    <scope>NUCLEOTIDE SEQUENCE [LARGE SCALE GENOMIC DNA]</scope>
</reference>
<evidence type="ECO:0000256" key="4">
    <source>
        <dbReference type="ARBA" id="ARBA00022989"/>
    </source>
</evidence>
<feature type="transmembrane region" description="Helical" evidence="6">
    <location>
        <begin position="325"/>
        <end position="353"/>
    </location>
</feature>
<feature type="transmembrane region" description="Helical" evidence="6">
    <location>
        <begin position="248"/>
        <end position="267"/>
    </location>
</feature>
<accession>A0A383VP82</accession>
<dbReference type="PANTHER" id="PTHR43243">
    <property type="entry name" value="INNER MEMBRANE TRANSPORTER YGJI-RELATED"/>
    <property type="match status" value="1"/>
</dbReference>
<dbReference type="PANTHER" id="PTHR43243:SF41">
    <property type="entry name" value="CATIONIC AMINO ACID TRANSPORTER 7, CHLOROPLASTIC"/>
    <property type="match status" value="1"/>
</dbReference>
<dbReference type="STRING" id="3088.A0A383VP82"/>
<evidence type="ECO:0000256" key="2">
    <source>
        <dbReference type="ARBA" id="ARBA00008572"/>
    </source>
</evidence>
<comment type="subcellular location">
    <subcellularLocation>
        <location evidence="1">Membrane</location>
        <topology evidence="1">Multi-pass membrane protein</topology>
    </subcellularLocation>
</comment>
<evidence type="ECO:0000256" key="6">
    <source>
        <dbReference type="SAM" id="Phobius"/>
    </source>
</evidence>
<feature type="transmembrane region" description="Helical" evidence="6">
    <location>
        <begin position="279"/>
        <end position="305"/>
    </location>
</feature>
<feature type="transmembrane region" description="Helical" evidence="6">
    <location>
        <begin position="402"/>
        <end position="424"/>
    </location>
</feature>
<feature type="transmembrane region" description="Helical" evidence="6">
    <location>
        <begin position="496"/>
        <end position="513"/>
    </location>
</feature>
<feature type="transmembrane region" description="Helical" evidence="6">
    <location>
        <begin position="63"/>
        <end position="84"/>
    </location>
</feature>
<dbReference type="GO" id="GO:0005886">
    <property type="term" value="C:plasma membrane"/>
    <property type="evidence" value="ECO:0007669"/>
    <property type="project" value="TreeGrafter"/>
</dbReference>
<evidence type="ECO:0000256" key="1">
    <source>
        <dbReference type="ARBA" id="ARBA00004141"/>
    </source>
</evidence>
<dbReference type="EMBL" id="FNXT01000690">
    <property type="protein sequence ID" value="SZX66236.1"/>
    <property type="molecule type" value="Genomic_DNA"/>
</dbReference>
<proteinExistence type="inferred from homology"/>
<keyword evidence="3 6" id="KW-0812">Transmembrane</keyword>
<feature type="transmembrane region" description="Helical" evidence="6">
    <location>
        <begin position="180"/>
        <end position="199"/>
    </location>
</feature>
<gene>
    <name evidence="8" type="ORF">BQ4739_LOCUS6672</name>
</gene>
<keyword evidence="9" id="KW-1185">Reference proteome</keyword>
<comment type="similarity">
    <text evidence="2">Belongs to the amino acid-polyamine-organocation (APC) superfamily. Cationic amino acid transporter (CAT) (TC 2.A.3.3) family.</text>
</comment>
<dbReference type="GO" id="GO:0015171">
    <property type="term" value="F:amino acid transmembrane transporter activity"/>
    <property type="evidence" value="ECO:0007669"/>
    <property type="project" value="TreeGrafter"/>
</dbReference>
<dbReference type="InterPro" id="IPR029485">
    <property type="entry name" value="CAT_C"/>
</dbReference>
<keyword evidence="5 6" id="KW-0472">Membrane</keyword>
<evidence type="ECO:0000256" key="5">
    <source>
        <dbReference type="ARBA" id="ARBA00023136"/>
    </source>
</evidence>
<dbReference type="AlphaFoldDB" id="A0A383VP82"/>
<feature type="domain" description="Cationic amino acid transporter C-terminal" evidence="7">
    <location>
        <begin position="492"/>
        <end position="541"/>
    </location>
</feature>
<dbReference type="Pfam" id="PF13906">
    <property type="entry name" value="AA_permease_C"/>
    <property type="match status" value="1"/>
</dbReference>
<protein>
    <recommendedName>
        <fullName evidence="7">Cationic amino acid transporter C-terminal domain-containing protein</fullName>
    </recommendedName>
</protein>
<evidence type="ECO:0000313" key="9">
    <source>
        <dbReference type="Proteomes" id="UP000256970"/>
    </source>
</evidence>
<feature type="transmembrane region" description="Helical" evidence="6">
    <location>
        <begin position="90"/>
        <end position="111"/>
    </location>
</feature>
<feature type="transmembrane region" description="Helical" evidence="6">
    <location>
        <begin position="519"/>
        <end position="537"/>
    </location>
</feature>
<feature type="transmembrane region" description="Helical" evidence="6">
    <location>
        <begin position="463"/>
        <end position="484"/>
    </location>
</feature>
<evidence type="ECO:0000259" key="7">
    <source>
        <dbReference type="Pfam" id="PF13906"/>
    </source>
</evidence>
<keyword evidence="4 6" id="KW-1133">Transmembrane helix</keyword>
<dbReference type="InterPro" id="IPR002293">
    <property type="entry name" value="AA/rel_permease1"/>
</dbReference>
<evidence type="ECO:0000313" key="8">
    <source>
        <dbReference type="EMBL" id="SZX66236.1"/>
    </source>
</evidence>
<dbReference type="Proteomes" id="UP000256970">
    <property type="component" value="Unassembled WGS sequence"/>
</dbReference>
<sequence>MAATTSRRYGWSGFACTKDYLQSLAQTPKLLSRAGYVRDPETQMADKAAAGTELSKCLNWFHVMMLGTGMIVGAGVFVSTGVAAQEQAGPAIVISFIVAGISALLSALCYSEFATQYPLAGGAYNYISLTMGELAAWLIVTTLVLQYILANAAVARSFSAYFAAMIGKEPGFFTFPYQDMTVDFMAAAVIIACCLLLCFSTAGGSWFNIVVTGSQLVVIAIILIAGFIKADRANLSPFLPFGVQGIFNGASFVFFSFIGFDCVSTLAEEVKNPAVDMPVGIVGCITFVGIIYTLMSLCLVMMVPYHSLDPAASFATAFTQVGLPWGRYLVALGAVLGIVTGVLVGVMGVARIVTSMGRTHLFFPLFGKVNERFGTPIWATLFVTVATLPLCILTDLPALIDMVSAGTLMVFGVVALALIWKRIVRPKHSFADNAKPYAMMALLTGCCIAFACIYALYEGLPHIIGMAVTAGLVMICCIAIHVMCPQYDRPSYRAPFFPYLPAASLLLNSFLMASLPARSYWQLALFFAIMIVFYVFYSIHAAHSFEKNGLTGQKAVDLEDQGPVVDARGPSLLDLAEQSPADVAMYSLGPLGGAPEGLRLGRTSGGVTRLPPPTL</sequence>
<feature type="transmembrane region" description="Helical" evidence="6">
    <location>
        <begin position="373"/>
        <end position="396"/>
    </location>
</feature>
<organism evidence="8 9">
    <name type="scientific">Tetradesmus obliquus</name>
    <name type="common">Green alga</name>
    <name type="synonym">Acutodesmus obliquus</name>
    <dbReference type="NCBI Taxonomy" id="3088"/>
    <lineage>
        <taxon>Eukaryota</taxon>
        <taxon>Viridiplantae</taxon>
        <taxon>Chlorophyta</taxon>
        <taxon>core chlorophytes</taxon>
        <taxon>Chlorophyceae</taxon>
        <taxon>CS clade</taxon>
        <taxon>Sphaeropleales</taxon>
        <taxon>Scenedesmaceae</taxon>
        <taxon>Tetradesmus</taxon>
    </lineage>
</organism>
<feature type="transmembrane region" description="Helical" evidence="6">
    <location>
        <begin position="206"/>
        <end position="228"/>
    </location>
</feature>